<protein>
    <recommendedName>
        <fullName evidence="1">BACON domain-containing protein</fullName>
    </recommendedName>
</protein>
<dbReference type="GeneID" id="82891571"/>
<keyword evidence="3" id="KW-1185">Reference proteome</keyword>
<sequence>MSAIKRTTAGILFPACVLILSGCRDKDSAGTDPAVELKTTTVTLAGATGSEQNVSFGATVDWTAALTDPKAAEWCAVTPTRGKAGSELKLTVRSLRTNDTDGERTAEIVVTAGTASGKVTVTQVKQGVLAVNPARFDVPGIGATIDATVQQNVEYSVVIPDSVASWILPADGSKAVVDRLSFEVKPNETPHVREAVVLLRDLHSELKGEIAIRQRSAYVPEITDGWDIYGGGGYRYGPSIMIHDDGTIDAWFAAPGGQYGDNVLLYENKGQNTPVRLGAAGSSVGQRFTADRPFYAAGAICVNWNGQPCGLRLSLYRWDTSYDRTVASTPVARQSFTNYADGGFVHVTASEGKFPAGTYLWVMDEGTTEHSGLWKHPGVVTGVTNYQNGQAVDFSLAGQYMLEYSGGSTFWDQASYQRSEDGGINWSQEKMVLLPTEFSSDHFSVCDPGVARWGGYYYAGYTSTENLNMVENHVYIARSQSPEGPWEKWNGTGWTTGADVQPMIRYTDDPTAFGAGEPSIVVLDGTIYFYYSWNDSGTGIKTRLATADATDPLWPAHLDFHGVVIDKSAIAGSDHCDVKYREDIGKFQAVHTASRMSADSYIVLWQSDDGIRFEKIAELRDGLQPYLHNCGWSGDELGHIKPGVQQYIAYAYGTDWGNWKTRWSRVDF</sequence>
<dbReference type="CDD" id="cd14948">
    <property type="entry name" value="BACON"/>
    <property type="match status" value="1"/>
</dbReference>
<dbReference type="Gene3D" id="2.115.10.20">
    <property type="entry name" value="Glycosyl hydrolase domain, family 43"/>
    <property type="match status" value="1"/>
</dbReference>
<dbReference type="InterPro" id="IPR013783">
    <property type="entry name" value="Ig-like_fold"/>
</dbReference>
<dbReference type="Gene3D" id="2.60.40.10">
    <property type="entry name" value="Immunoglobulins"/>
    <property type="match status" value="1"/>
</dbReference>
<dbReference type="Pfam" id="PF13004">
    <property type="entry name" value="BACON"/>
    <property type="match status" value="1"/>
</dbReference>
<organism evidence="2 3">
    <name type="scientific">Alistipes ihumii AP11</name>
    <dbReference type="NCBI Taxonomy" id="1211813"/>
    <lineage>
        <taxon>Bacteria</taxon>
        <taxon>Pseudomonadati</taxon>
        <taxon>Bacteroidota</taxon>
        <taxon>Bacteroidia</taxon>
        <taxon>Bacteroidales</taxon>
        <taxon>Rikenellaceae</taxon>
        <taxon>Alistipes</taxon>
    </lineage>
</organism>
<reference evidence="2" key="1">
    <citation type="journal article" date="2022" name="Cell">
        <title>Design, construction, and in vivo augmentation of a complex gut microbiome.</title>
        <authorList>
            <person name="Cheng A.G."/>
            <person name="Ho P.Y."/>
            <person name="Aranda-Diaz A."/>
            <person name="Jain S."/>
            <person name="Yu F.B."/>
            <person name="Meng X."/>
            <person name="Wang M."/>
            <person name="Iakiviak M."/>
            <person name="Nagashima K."/>
            <person name="Zhao A."/>
            <person name="Murugkar P."/>
            <person name="Patil A."/>
            <person name="Atabakhsh K."/>
            <person name="Weakley A."/>
            <person name="Yan J."/>
            <person name="Brumbaugh A.R."/>
            <person name="Higginbottom S."/>
            <person name="Dimas A."/>
            <person name="Shiver A.L."/>
            <person name="Deutschbauer A."/>
            <person name="Neff N."/>
            <person name="Sonnenburg J.L."/>
            <person name="Huang K.C."/>
            <person name="Fischbach M.A."/>
        </authorList>
    </citation>
    <scope>NUCLEOTIDE SEQUENCE</scope>
    <source>
        <strain evidence="2">AP11</strain>
    </source>
</reference>
<dbReference type="InterPro" id="IPR024361">
    <property type="entry name" value="BACON"/>
</dbReference>
<accession>A0ABY5UYL5</accession>
<dbReference type="PROSITE" id="PS51257">
    <property type="entry name" value="PROKAR_LIPOPROTEIN"/>
    <property type="match status" value="1"/>
</dbReference>
<evidence type="ECO:0000259" key="1">
    <source>
        <dbReference type="Pfam" id="PF13004"/>
    </source>
</evidence>
<dbReference type="Proteomes" id="UP001059295">
    <property type="component" value="Chromosome"/>
</dbReference>
<dbReference type="EMBL" id="CP102294">
    <property type="protein sequence ID" value="UWN56509.1"/>
    <property type="molecule type" value="Genomic_DNA"/>
</dbReference>
<evidence type="ECO:0000313" key="3">
    <source>
        <dbReference type="Proteomes" id="UP001059295"/>
    </source>
</evidence>
<name>A0ABY5UYL5_9BACT</name>
<proteinExistence type="predicted"/>
<dbReference type="RefSeq" id="WP_019246802.1">
    <property type="nucleotide sequence ID" value="NZ_CAPH01000018.1"/>
</dbReference>
<evidence type="ECO:0000313" key="2">
    <source>
        <dbReference type="EMBL" id="UWN56509.1"/>
    </source>
</evidence>
<feature type="domain" description="BACON" evidence="1">
    <location>
        <begin position="69"/>
        <end position="123"/>
    </location>
</feature>
<dbReference type="InterPro" id="IPR023296">
    <property type="entry name" value="Glyco_hydro_beta-prop_sf"/>
</dbReference>
<dbReference type="SUPFAM" id="SSF75005">
    <property type="entry name" value="Arabinanase/levansucrase/invertase"/>
    <property type="match status" value="1"/>
</dbReference>
<gene>
    <name evidence="2" type="ORF">NQ491_07515</name>
</gene>